<gene>
    <name evidence="2" type="ordered locus">VFMJ11_B0149</name>
</gene>
<evidence type="ECO:0000313" key="2">
    <source>
        <dbReference type="EMBL" id="ACH64733.1"/>
    </source>
</evidence>
<dbReference type="KEGG" id="vfm:VFMJ11_B0149"/>
<protein>
    <submittedName>
        <fullName evidence="2">Uncharacterized protein</fullName>
    </submittedName>
</protein>
<proteinExistence type="predicted"/>
<organism evidence="2 3">
    <name type="scientific">Aliivibrio fischeri (strain MJ11)</name>
    <name type="common">Vibrio fischeri</name>
    <dbReference type="NCBI Taxonomy" id="388396"/>
    <lineage>
        <taxon>Bacteria</taxon>
        <taxon>Pseudomonadati</taxon>
        <taxon>Pseudomonadota</taxon>
        <taxon>Gammaproteobacteria</taxon>
        <taxon>Vibrionales</taxon>
        <taxon>Vibrionaceae</taxon>
        <taxon>Aliivibrio</taxon>
    </lineage>
</organism>
<feature type="transmembrane region" description="Helical" evidence="1">
    <location>
        <begin position="6"/>
        <end position="31"/>
    </location>
</feature>
<keyword evidence="1" id="KW-0472">Membrane</keyword>
<keyword evidence="1" id="KW-1133">Transmembrane helix</keyword>
<dbReference type="EMBL" id="CP001134">
    <property type="protein sequence ID" value="ACH64733.1"/>
    <property type="molecule type" value="Genomic_DNA"/>
</dbReference>
<reference evidence="3" key="1">
    <citation type="submission" date="2008-08" db="EMBL/GenBank/DDBJ databases">
        <title>Complete sequence of Vibrio fischeri strain MJ11.</title>
        <authorList>
            <person name="Mandel M.J."/>
            <person name="Stabb E.V."/>
            <person name="Ruby E.G."/>
            <person name="Ferriera S."/>
            <person name="Johnson J."/>
            <person name="Kravitz S."/>
            <person name="Beeson K."/>
            <person name="Sutton G."/>
            <person name="Rogers Y.-H."/>
            <person name="Friedman R."/>
            <person name="Frazier M."/>
            <person name="Venter J.C."/>
        </authorList>
    </citation>
    <scope>NUCLEOTIDE SEQUENCE [LARGE SCALE GENOMIC DNA]</scope>
    <source>
        <strain evidence="3">MJ11</strain>
        <plasmid evidence="3">Plasmid pMJ100</plasmid>
    </source>
</reference>
<dbReference type="Proteomes" id="UP000001857">
    <property type="component" value="Plasmid pMJ100"/>
</dbReference>
<name>B5EW92_ALIFM</name>
<keyword evidence="1" id="KW-0812">Transmembrane</keyword>
<reference evidence="2 3" key="2">
    <citation type="journal article" date="2009" name="Nature">
        <title>A single regulatory gene is sufficient to alter bacterial host range.</title>
        <authorList>
            <person name="Mandel M.J."/>
            <person name="Wollenberg M.S."/>
            <person name="Stabb E.V."/>
            <person name="Visick K.L."/>
            <person name="Ruby E.G."/>
        </authorList>
    </citation>
    <scope>NUCLEOTIDE SEQUENCE [LARGE SCALE GENOMIC DNA]</scope>
    <source>
        <strain evidence="2 3">MJ11</strain>
        <plasmid evidence="3">Plasmid pMJ100</plasmid>
    </source>
</reference>
<evidence type="ECO:0000313" key="3">
    <source>
        <dbReference type="Proteomes" id="UP000001857"/>
    </source>
</evidence>
<accession>B5EW92</accession>
<dbReference type="HOGENOM" id="CLU_3334522_0_0_6"/>
<sequence length="38" mass="4595">MSFCLFYSFLFYHLFLTFASFSVNLLLFSIIKENFSEK</sequence>
<geneLocation type="plasmid" evidence="2 3">
    <name>pMJ100</name>
</geneLocation>
<dbReference type="AlphaFoldDB" id="B5EW92"/>
<keyword evidence="2" id="KW-0614">Plasmid</keyword>
<evidence type="ECO:0000256" key="1">
    <source>
        <dbReference type="SAM" id="Phobius"/>
    </source>
</evidence>